<proteinExistence type="predicted"/>
<reference evidence="6" key="1">
    <citation type="journal article" date="2019" name="Int. J. Syst. Evol. Microbiol.">
        <title>The Global Catalogue of Microorganisms (GCM) 10K type strain sequencing project: providing services to taxonomists for standard genome sequencing and annotation.</title>
        <authorList>
            <consortium name="The Broad Institute Genomics Platform"/>
            <consortium name="The Broad Institute Genome Sequencing Center for Infectious Disease"/>
            <person name="Wu L."/>
            <person name="Ma J."/>
        </authorList>
    </citation>
    <scope>NUCLEOTIDE SEQUENCE [LARGE SCALE GENOMIC DNA]</scope>
    <source>
        <strain evidence="6">CCUG 54520</strain>
    </source>
</reference>
<comment type="caution">
    <text evidence="5">The sequence shown here is derived from an EMBL/GenBank/DDBJ whole genome shotgun (WGS) entry which is preliminary data.</text>
</comment>
<organism evidence="5 6">
    <name type="scientific">Rhodococcus kronopolitis</name>
    <dbReference type="NCBI Taxonomy" id="1460226"/>
    <lineage>
        <taxon>Bacteria</taxon>
        <taxon>Bacillati</taxon>
        <taxon>Actinomycetota</taxon>
        <taxon>Actinomycetes</taxon>
        <taxon>Mycobacteriales</taxon>
        <taxon>Nocardiaceae</taxon>
        <taxon>Rhodococcus</taxon>
    </lineage>
</organism>
<evidence type="ECO:0000313" key="5">
    <source>
        <dbReference type="EMBL" id="MFC4603630.1"/>
    </source>
</evidence>
<name>A0ABV9FNM1_9NOCA</name>
<dbReference type="InterPro" id="IPR009057">
    <property type="entry name" value="Homeodomain-like_sf"/>
</dbReference>
<keyword evidence="6" id="KW-1185">Reference proteome</keyword>
<dbReference type="SUPFAM" id="SSF46689">
    <property type="entry name" value="Homeodomain-like"/>
    <property type="match status" value="1"/>
</dbReference>
<dbReference type="Pfam" id="PF12833">
    <property type="entry name" value="HTH_18"/>
    <property type="match status" value="1"/>
</dbReference>
<dbReference type="Gene3D" id="1.10.10.60">
    <property type="entry name" value="Homeodomain-like"/>
    <property type="match status" value="1"/>
</dbReference>
<dbReference type="SMART" id="SM00342">
    <property type="entry name" value="HTH_ARAC"/>
    <property type="match status" value="1"/>
</dbReference>
<keyword evidence="2" id="KW-0238">DNA-binding</keyword>
<dbReference type="InterPro" id="IPR046532">
    <property type="entry name" value="DUF6597"/>
</dbReference>
<evidence type="ECO:0000256" key="2">
    <source>
        <dbReference type="ARBA" id="ARBA00023125"/>
    </source>
</evidence>
<dbReference type="InterPro" id="IPR018060">
    <property type="entry name" value="HTH_AraC"/>
</dbReference>
<keyword evidence="1" id="KW-0805">Transcription regulation</keyword>
<gene>
    <name evidence="5" type="ORF">ACFO6S_08065</name>
</gene>
<evidence type="ECO:0000256" key="1">
    <source>
        <dbReference type="ARBA" id="ARBA00023015"/>
    </source>
</evidence>
<evidence type="ECO:0000259" key="4">
    <source>
        <dbReference type="PROSITE" id="PS01124"/>
    </source>
</evidence>
<evidence type="ECO:0000256" key="3">
    <source>
        <dbReference type="ARBA" id="ARBA00023163"/>
    </source>
</evidence>
<sequence length="285" mass="31311">MPDRTNPPQPPVAAPTATFAGILRPERLAEHVQLRRWPASPRVSHWVENYWSLRWDLPEGASFASEVLPHPTCSLTVERGDHPRPELAGEEVVVTGVVTRRFDVEIRGSGRVAGLRFRPGGLAALTGQSAKAWTNRTLGAGPIVSEAIVAALAALDLAGDVEAGTGAVEDGFPERAAQDARYHRVLRVVADMLEDRSILSVADLERRHGVSARTLQRDFLHYVGVGPKWVLARYRMHDVVEALDGGFDGALTDLALQHGWYDQAHFTRDFTALVGLPPSRYRRAK</sequence>
<dbReference type="PROSITE" id="PS01124">
    <property type="entry name" value="HTH_ARAC_FAMILY_2"/>
    <property type="match status" value="1"/>
</dbReference>
<dbReference type="InterPro" id="IPR050204">
    <property type="entry name" value="AraC_XylS_family_regulators"/>
</dbReference>
<feature type="domain" description="HTH araC/xylS-type" evidence="4">
    <location>
        <begin position="183"/>
        <end position="284"/>
    </location>
</feature>
<dbReference type="PANTHER" id="PTHR46796">
    <property type="entry name" value="HTH-TYPE TRANSCRIPTIONAL ACTIVATOR RHAS-RELATED"/>
    <property type="match status" value="1"/>
</dbReference>
<keyword evidence="3" id="KW-0804">Transcription</keyword>
<protein>
    <submittedName>
        <fullName evidence="5">DUF6597 domain-containing transcriptional factor</fullName>
    </submittedName>
</protein>
<evidence type="ECO:0000313" key="6">
    <source>
        <dbReference type="Proteomes" id="UP001595914"/>
    </source>
</evidence>
<dbReference type="Proteomes" id="UP001595914">
    <property type="component" value="Unassembled WGS sequence"/>
</dbReference>
<dbReference type="EMBL" id="JBHSFO010000003">
    <property type="protein sequence ID" value="MFC4603630.1"/>
    <property type="molecule type" value="Genomic_DNA"/>
</dbReference>
<dbReference type="RefSeq" id="WP_378415768.1">
    <property type="nucleotide sequence ID" value="NZ_JBHSFO010000003.1"/>
</dbReference>
<dbReference type="Pfam" id="PF20240">
    <property type="entry name" value="DUF6597"/>
    <property type="match status" value="1"/>
</dbReference>
<accession>A0ABV9FNM1</accession>